<keyword evidence="3" id="KW-1185">Reference proteome</keyword>
<dbReference type="RefSeq" id="WP_096674791.1">
    <property type="nucleotide sequence ID" value="NZ_OANS01000006.1"/>
</dbReference>
<evidence type="ECO:0008006" key="4">
    <source>
        <dbReference type="Google" id="ProtNLM"/>
    </source>
</evidence>
<dbReference type="Proteomes" id="UP000218069">
    <property type="component" value="Unassembled WGS sequence"/>
</dbReference>
<proteinExistence type="predicted"/>
<evidence type="ECO:0000313" key="3">
    <source>
        <dbReference type="Proteomes" id="UP000218069"/>
    </source>
</evidence>
<dbReference type="SUPFAM" id="SSF69917">
    <property type="entry name" value="OMPT-like"/>
    <property type="match status" value="1"/>
</dbReference>
<reference evidence="3" key="1">
    <citation type="submission" date="2017-08" db="EMBL/GenBank/DDBJ databases">
        <authorList>
            <person name="Varghese N."/>
            <person name="Submissions S."/>
        </authorList>
    </citation>
    <scope>NUCLEOTIDE SEQUENCE [LARGE SCALE GENOMIC DNA]</scope>
    <source>
        <strain evidence="3">AP-Melu-1000-B4</strain>
    </source>
</reference>
<sequence>MKIIKTTLAIALVGWSSISLAQADQNKLKTQSINEIGVTVSSYKYTEPNLTDLSGTAMTVSMKGINYGIEYQGTLALSEDFYLLGEADYNNGSVNYSGSGTINSIPQFYYNFKGAVGHDFSFDNFVLSPYVGYGYRYLSQSGGGMTSSTGAGFYDRQSTYNYIPIGVIHRMAVNDQKAVLVTTLEYDYLISGNQYSGLSALNGTRGGVTYAGVPNANNSQSSGYGLNLSVMYKEDSWGVGPYFKYWNIGQSNTVTGNFTRNGVAYTGSVYEPANNTMEYGVKAIYRF</sequence>
<dbReference type="GO" id="GO:0004190">
    <property type="term" value="F:aspartic-type endopeptidase activity"/>
    <property type="evidence" value="ECO:0007669"/>
    <property type="project" value="InterPro"/>
</dbReference>
<evidence type="ECO:0000313" key="2">
    <source>
        <dbReference type="EMBL" id="SNX29579.1"/>
    </source>
</evidence>
<dbReference type="OrthoDB" id="597531at2"/>
<protein>
    <recommendedName>
        <fullName evidence="4">General porin</fullName>
    </recommendedName>
</protein>
<name>A0A240E2C6_9BURK</name>
<dbReference type="AlphaFoldDB" id="A0A240E2C6"/>
<accession>A0A240E2C6</accession>
<dbReference type="InterPro" id="IPR020080">
    <property type="entry name" value="OM_adhesin/peptidase_omptin"/>
</dbReference>
<organism evidence="2 3">
    <name type="scientific">Polynucleobacter meluiroseus</name>
    <dbReference type="NCBI Taxonomy" id="1938814"/>
    <lineage>
        <taxon>Bacteria</taxon>
        <taxon>Pseudomonadati</taxon>
        <taxon>Pseudomonadota</taxon>
        <taxon>Betaproteobacteria</taxon>
        <taxon>Burkholderiales</taxon>
        <taxon>Burkholderiaceae</taxon>
        <taxon>Polynucleobacter</taxon>
    </lineage>
</organism>
<dbReference type="EMBL" id="OANS01000006">
    <property type="protein sequence ID" value="SNX29579.1"/>
    <property type="molecule type" value="Genomic_DNA"/>
</dbReference>
<feature type="signal peptide" evidence="1">
    <location>
        <begin position="1"/>
        <end position="21"/>
    </location>
</feature>
<evidence type="ECO:0000256" key="1">
    <source>
        <dbReference type="SAM" id="SignalP"/>
    </source>
</evidence>
<keyword evidence="1" id="KW-0732">Signal</keyword>
<feature type="chain" id="PRO_5013099872" description="General porin" evidence="1">
    <location>
        <begin position="22"/>
        <end position="287"/>
    </location>
</feature>
<gene>
    <name evidence="2" type="ORF">SAMN06295945_1959</name>
</gene>